<dbReference type="EMBL" id="HBER01037966">
    <property type="protein sequence ID" value="CAD8543942.1"/>
    <property type="molecule type" value="Transcribed_RNA"/>
</dbReference>
<evidence type="ECO:0000256" key="2">
    <source>
        <dbReference type="SAM" id="MobiDB-lite"/>
    </source>
</evidence>
<gene>
    <name evidence="3" type="ORF">CLEP1334_LOCUS19229</name>
</gene>
<accession>A0A7S0J863</accession>
<protein>
    <submittedName>
        <fullName evidence="3">Uncharacterized protein</fullName>
    </submittedName>
</protein>
<feature type="region of interest" description="Disordered" evidence="2">
    <location>
        <begin position="229"/>
        <end position="293"/>
    </location>
</feature>
<organism evidence="3">
    <name type="scientific">Calcidiscus leptoporus</name>
    <dbReference type="NCBI Taxonomy" id="127549"/>
    <lineage>
        <taxon>Eukaryota</taxon>
        <taxon>Haptista</taxon>
        <taxon>Haptophyta</taxon>
        <taxon>Prymnesiophyceae</taxon>
        <taxon>Coccolithales</taxon>
        <taxon>Calcidiscaceae</taxon>
        <taxon>Calcidiscus</taxon>
    </lineage>
</organism>
<feature type="coiled-coil region" evidence="1">
    <location>
        <begin position="153"/>
        <end position="201"/>
    </location>
</feature>
<evidence type="ECO:0000256" key="1">
    <source>
        <dbReference type="SAM" id="Coils"/>
    </source>
</evidence>
<feature type="compositionally biased region" description="Basic and acidic residues" evidence="2">
    <location>
        <begin position="115"/>
        <end position="129"/>
    </location>
</feature>
<dbReference type="AlphaFoldDB" id="A0A7S0J863"/>
<evidence type="ECO:0000313" key="3">
    <source>
        <dbReference type="EMBL" id="CAD8543942.1"/>
    </source>
</evidence>
<sequence>MASATGTNPVKPTAEEVDARRLRQSLEAVCREHDALRAHVTQLHAQLGKRDHYPVGNVIDLLRASVDEVSSERDALRQHIDQIHKELANRALAEALPAAMASKPTQSHSARRRGKADGEKQRTRQERDEAWARLQQSLLPGWNAQSNENRWGRERMTQQLEEAQQRRAQELANHKIKQMSRKQLDERFGELELRAKKWAKQQDAARKTDALVQGSDAALTKVMSRTDLARSTARLHERGAKPKRAPVSADERPAWGSRQAQRESNPTHSPGTTPRGGSATLGDAFTSRRPTST</sequence>
<keyword evidence="1" id="KW-0175">Coiled coil</keyword>
<reference evidence="3" key="1">
    <citation type="submission" date="2021-01" db="EMBL/GenBank/DDBJ databases">
        <authorList>
            <person name="Corre E."/>
            <person name="Pelletier E."/>
            <person name="Niang G."/>
            <person name="Scheremetjew M."/>
            <person name="Finn R."/>
            <person name="Kale V."/>
            <person name="Holt S."/>
            <person name="Cochrane G."/>
            <person name="Meng A."/>
            <person name="Brown T."/>
            <person name="Cohen L."/>
        </authorList>
    </citation>
    <scope>NUCLEOTIDE SEQUENCE</scope>
    <source>
        <strain evidence="3">RCC1130</strain>
    </source>
</reference>
<feature type="compositionally biased region" description="Polar residues" evidence="2">
    <location>
        <begin position="258"/>
        <end position="272"/>
    </location>
</feature>
<name>A0A7S0J863_9EUKA</name>
<feature type="region of interest" description="Disordered" evidence="2">
    <location>
        <begin position="98"/>
        <end position="129"/>
    </location>
</feature>
<proteinExistence type="predicted"/>